<name>A0ABS2D4Z2_9SPHN</name>
<dbReference type="Proteomes" id="UP000763641">
    <property type="component" value="Unassembled WGS sequence"/>
</dbReference>
<dbReference type="Pfam" id="PF11964">
    <property type="entry name" value="SpoIIAA-like"/>
    <property type="match status" value="1"/>
</dbReference>
<sequence>MMNAHFSITVDPTIHLLSIRMGGFFSQADVGAFDADLRQKVPTLNCGPNEHITLVDVTEMRIQLQDIVAMFAKIVSTPQNRSKRLAFVTGSSLARMQTRRLTDRPDVEFFTDLDAARTWLFA</sequence>
<dbReference type="RefSeq" id="WP_204196034.1">
    <property type="nucleotide sequence ID" value="NZ_JAFEMC010000001.1"/>
</dbReference>
<proteinExistence type="predicted"/>
<dbReference type="InterPro" id="IPR021866">
    <property type="entry name" value="SpoIIAA-like"/>
</dbReference>
<keyword evidence="2" id="KW-1185">Reference proteome</keyword>
<accession>A0ABS2D4Z2</accession>
<gene>
    <name evidence="1" type="ORF">ILT43_06025</name>
</gene>
<protein>
    <submittedName>
        <fullName evidence="1">STAS/SEC14 domain-containing protein</fullName>
    </submittedName>
</protein>
<comment type="caution">
    <text evidence="1">The sequence shown here is derived from an EMBL/GenBank/DDBJ whole genome shotgun (WGS) entry which is preliminary data.</text>
</comment>
<reference evidence="1 2" key="1">
    <citation type="submission" date="2020-12" db="EMBL/GenBank/DDBJ databases">
        <title>Sphingomonas sp.</title>
        <authorList>
            <person name="Kim M.K."/>
        </authorList>
    </citation>
    <scope>NUCLEOTIDE SEQUENCE [LARGE SCALE GENOMIC DNA]</scope>
    <source>
        <strain evidence="1 2">BT552</strain>
    </source>
</reference>
<evidence type="ECO:0000313" key="1">
    <source>
        <dbReference type="EMBL" id="MBM6575923.1"/>
    </source>
</evidence>
<evidence type="ECO:0000313" key="2">
    <source>
        <dbReference type="Proteomes" id="UP000763641"/>
    </source>
</evidence>
<dbReference type="EMBL" id="JAFEMC010000001">
    <property type="protein sequence ID" value="MBM6575923.1"/>
    <property type="molecule type" value="Genomic_DNA"/>
</dbReference>
<organism evidence="1 2">
    <name type="scientific">Sphingomonas longa</name>
    <dbReference type="NCBI Taxonomy" id="2778730"/>
    <lineage>
        <taxon>Bacteria</taxon>
        <taxon>Pseudomonadati</taxon>
        <taxon>Pseudomonadota</taxon>
        <taxon>Alphaproteobacteria</taxon>
        <taxon>Sphingomonadales</taxon>
        <taxon>Sphingomonadaceae</taxon>
        <taxon>Sphingomonas</taxon>
    </lineage>
</organism>